<evidence type="ECO:0000256" key="5">
    <source>
        <dbReference type="ARBA" id="ARBA00022801"/>
    </source>
</evidence>
<evidence type="ECO:0000256" key="3">
    <source>
        <dbReference type="ARBA" id="ARBA00012953"/>
    </source>
</evidence>
<dbReference type="PANTHER" id="PTHR37311:SF1">
    <property type="entry name" value="2-PHOSPHOSULFOLACTATE PHOSPHATASE-RELATED"/>
    <property type="match status" value="1"/>
</dbReference>
<evidence type="ECO:0000256" key="2">
    <source>
        <dbReference type="ARBA" id="ARBA00009997"/>
    </source>
</evidence>
<dbReference type="RefSeq" id="WP_359882493.1">
    <property type="nucleotide sequence ID" value="NZ_JBEYHT010000054.1"/>
</dbReference>
<evidence type="ECO:0000256" key="7">
    <source>
        <dbReference type="ARBA" id="ARBA00033711"/>
    </source>
</evidence>
<dbReference type="Pfam" id="PF04029">
    <property type="entry name" value="2-ph_phosp"/>
    <property type="match status" value="1"/>
</dbReference>
<dbReference type="GO" id="GO:0000287">
    <property type="term" value="F:magnesium ion binding"/>
    <property type="evidence" value="ECO:0007669"/>
    <property type="project" value="InterPro"/>
</dbReference>
<reference evidence="8 9" key="1">
    <citation type="journal article" date="2016" name="Genome Announc.">
        <title>Complete Genome Sequence of Thiostrepton-Producing Streptomyces laurentii ATCC 31255.</title>
        <authorList>
            <person name="Doi K."/>
            <person name="Fujino Y."/>
            <person name="Nagayoshi Y."/>
            <person name="Ohshima T."/>
            <person name="Ogata S."/>
        </authorList>
    </citation>
    <scope>NUCLEOTIDE SEQUENCE [LARGE SCALE GENOMIC DNA]</scope>
    <source>
        <strain evidence="8 9">ATCC 31255</strain>
    </source>
</reference>
<dbReference type="EMBL" id="AP017424">
    <property type="protein sequence ID" value="BAU81008.1"/>
    <property type="molecule type" value="Genomic_DNA"/>
</dbReference>
<proteinExistence type="inferred from homology"/>
<keyword evidence="6" id="KW-0460">Magnesium</keyword>
<dbReference type="PANTHER" id="PTHR37311">
    <property type="entry name" value="2-PHOSPHOSULFOLACTATE PHOSPHATASE-RELATED"/>
    <property type="match status" value="1"/>
</dbReference>
<dbReference type="GO" id="GO:0050545">
    <property type="term" value="F:sulfopyruvate decarboxylase activity"/>
    <property type="evidence" value="ECO:0007669"/>
    <property type="project" value="TreeGrafter"/>
</dbReference>
<dbReference type="KEGG" id="slau:SLA_0053"/>
<name>A0A161JGI3_STRLU</name>
<keyword evidence="9" id="KW-1185">Reference proteome</keyword>
<protein>
    <recommendedName>
        <fullName evidence="4">Probable 2-phosphosulfolactate phosphatase</fullName>
        <ecNumber evidence="3">3.1.3.71</ecNumber>
    </recommendedName>
</protein>
<dbReference type="EC" id="3.1.3.71" evidence="3"/>
<evidence type="ECO:0000256" key="4">
    <source>
        <dbReference type="ARBA" id="ARBA00021948"/>
    </source>
</evidence>
<dbReference type="GO" id="GO:0050532">
    <property type="term" value="F:2-phosphosulfolactate phosphatase activity"/>
    <property type="evidence" value="ECO:0007669"/>
    <property type="project" value="UniProtKB-EC"/>
</dbReference>
<comment type="similarity">
    <text evidence="2">Belongs to the ComB family.</text>
</comment>
<comment type="cofactor">
    <cofactor evidence="1">
        <name>Mg(2+)</name>
        <dbReference type="ChEBI" id="CHEBI:18420"/>
    </cofactor>
</comment>
<comment type="catalytic activity">
    <reaction evidence="7">
        <text>(2R)-O-phospho-3-sulfolactate + H2O = (2R)-3-sulfolactate + phosphate</text>
        <dbReference type="Rhea" id="RHEA:23416"/>
        <dbReference type="ChEBI" id="CHEBI:15377"/>
        <dbReference type="ChEBI" id="CHEBI:15597"/>
        <dbReference type="ChEBI" id="CHEBI:43474"/>
        <dbReference type="ChEBI" id="CHEBI:58738"/>
        <dbReference type="EC" id="3.1.3.71"/>
    </reaction>
</comment>
<evidence type="ECO:0000256" key="1">
    <source>
        <dbReference type="ARBA" id="ARBA00001946"/>
    </source>
</evidence>
<evidence type="ECO:0000313" key="8">
    <source>
        <dbReference type="EMBL" id="BAU81008.1"/>
    </source>
</evidence>
<dbReference type="SUPFAM" id="SSF142823">
    <property type="entry name" value="ComB-like"/>
    <property type="match status" value="1"/>
</dbReference>
<accession>A0A161JGI3</accession>
<dbReference type="InterPro" id="IPR036702">
    <property type="entry name" value="ComB-like_sf"/>
</dbReference>
<dbReference type="Gene3D" id="3.90.1560.10">
    <property type="entry name" value="ComB-like"/>
    <property type="match status" value="1"/>
</dbReference>
<sequence>MKHRFTGIPDPAESPGTATTGSVAVVIDVMRAFTVAAWAFARGAERIVLAGTDRSALEWKEAHPDWLALKDGAPAPGFDLVNSPGLVRSADLTGRTLIQRTTAGTRGALAVAGAPLVLCASFVVAGATARLLRAEGGTRPVTFVVTGDDGQAEEDLACAQYISRRALAGPVGGDAEPGEIEHAEPYLHRARTSRGAARLADGVRRGHRGIHQDDAALCLELDRFPYAMVARQEDTMTVLRPVHPADTADSTHT</sequence>
<gene>
    <name evidence="8" type="ORF">SLA_0053</name>
</gene>
<dbReference type="AlphaFoldDB" id="A0A161JGI3"/>
<evidence type="ECO:0000313" key="9">
    <source>
        <dbReference type="Proteomes" id="UP000217676"/>
    </source>
</evidence>
<evidence type="ECO:0000256" key="6">
    <source>
        <dbReference type="ARBA" id="ARBA00022842"/>
    </source>
</evidence>
<dbReference type="InterPro" id="IPR005238">
    <property type="entry name" value="ComB-like"/>
</dbReference>
<organism evidence="8 9">
    <name type="scientific">Streptomyces laurentii</name>
    <dbReference type="NCBI Taxonomy" id="39478"/>
    <lineage>
        <taxon>Bacteria</taxon>
        <taxon>Bacillati</taxon>
        <taxon>Actinomycetota</taxon>
        <taxon>Actinomycetes</taxon>
        <taxon>Kitasatosporales</taxon>
        <taxon>Streptomycetaceae</taxon>
        <taxon>Streptomyces</taxon>
    </lineage>
</organism>
<keyword evidence="5" id="KW-0378">Hydrolase</keyword>
<dbReference type="Proteomes" id="UP000217676">
    <property type="component" value="Chromosome"/>
</dbReference>